<evidence type="ECO:0000313" key="3">
    <source>
        <dbReference type="Proteomes" id="UP000601435"/>
    </source>
</evidence>
<dbReference type="OrthoDB" id="435221at2759"/>
<proteinExistence type="predicted"/>
<feature type="non-terminal residue" evidence="2">
    <location>
        <position position="1"/>
    </location>
</feature>
<dbReference type="SMART" id="SM00382">
    <property type="entry name" value="AAA"/>
    <property type="match status" value="2"/>
</dbReference>
<dbReference type="InterPro" id="IPR027417">
    <property type="entry name" value="P-loop_NTPase"/>
</dbReference>
<reference evidence="2" key="1">
    <citation type="submission" date="2021-02" db="EMBL/GenBank/DDBJ databases">
        <authorList>
            <person name="Dougan E. K."/>
            <person name="Rhodes N."/>
            <person name="Thang M."/>
            <person name="Chan C."/>
        </authorList>
    </citation>
    <scope>NUCLEOTIDE SEQUENCE</scope>
</reference>
<dbReference type="PANTHER" id="PTHR22605:SF1">
    <property type="entry name" value="RZ-TYPE DOMAIN-CONTAINING PROTEIN"/>
    <property type="match status" value="1"/>
</dbReference>
<dbReference type="SUPFAM" id="SSF52540">
    <property type="entry name" value="P-loop containing nucleoside triphosphate hydrolases"/>
    <property type="match status" value="2"/>
</dbReference>
<keyword evidence="3" id="KW-1185">Reference proteome</keyword>
<dbReference type="EMBL" id="CAJNJA010048883">
    <property type="protein sequence ID" value="CAE7834149.1"/>
    <property type="molecule type" value="Genomic_DNA"/>
</dbReference>
<organism evidence="2 3">
    <name type="scientific">Symbiodinium necroappetens</name>
    <dbReference type="NCBI Taxonomy" id="1628268"/>
    <lineage>
        <taxon>Eukaryota</taxon>
        <taxon>Sar</taxon>
        <taxon>Alveolata</taxon>
        <taxon>Dinophyceae</taxon>
        <taxon>Suessiales</taxon>
        <taxon>Symbiodiniaceae</taxon>
        <taxon>Symbiodinium</taxon>
    </lineage>
</organism>
<feature type="domain" description="AAA+ ATPase" evidence="1">
    <location>
        <begin position="547"/>
        <end position="714"/>
    </location>
</feature>
<dbReference type="InterPro" id="IPR003593">
    <property type="entry name" value="AAA+_ATPase"/>
</dbReference>
<feature type="domain" description="AAA+ ATPase" evidence="1">
    <location>
        <begin position="198"/>
        <end position="342"/>
    </location>
</feature>
<dbReference type="Gene3D" id="3.40.50.300">
    <property type="entry name" value="P-loop containing nucleotide triphosphate hydrolases"/>
    <property type="match status" value="2"/>
</dbReference>
<dbReference type="InterPro" id="IPR031248">
    <property type="entry name" value="RNF213"/>
</dbReference>
<evidence type="ECO:0000259" key="1">
    <source>
        <dbReference type="SMART" id="SM00382"/>
    </source>
</evidence>
<accession>A0A812ZNY9</accession>
<dbReference type="AlphaFoldDB" id="A0A812ZNY9"/>
<dbReference type="PANTHER" id="PTHR22605">
    <property type="entry name" value="RZ-TYPE DOMAIN-CONTAINING PROTEIN"/>
    <property type="match status" value="1"/>
</dbReference>
<gene>
    <name evidence="2" type="primary">rnf213b</name>
    <name evidence="2" type="ORF">SNEC2469_LOCUS24997</name>
</gene>
<dbReference type="Proteomes" id="UP000601435">
    <property type="component" value="Unassembled WGS sequence"/>
</dbReference>
<dbReference type="GO" id="GO:0016887">
    <property type="term" value="F:ATP hydrolysis activity"/>
    <property type="evidence" value="ECO:0007669"/>
    <property type="project" value="InterPro"/>
</dbReference>
<dbReference type="GO" id="GO:0004842">
    <property type="term" value="F:ubiquitin-protein transferase activity"/>
    <property type="evidence" value="ECO:0007669"/>
    <property type="project" value="InterPro"/>
</dbReference>
<evidence type="ECO:0000313" key="2">
    <source>
        <dbReference type="EMBL" id="CAE7834149.1"/>
    </source>
</evidence>
<sequence>WTAKWANQLRNFQLTFDQDRKVDPPSIFIPVLEEMIRMAAGVCLRSAAAEAQEEQTRDKLTLSQGVKENSQATALQEAMAGRVVDVRCVATAAWAFNSGDSLRLIGSACDVPKALQNLWHAYNQGVLRMLGERGKSHTHQPPPVNLASSSQAEMKKLLLQVMSDHGMSDAQLSDAFNGFVLTPDNMIKLVDVAERLRAGLPCILMGEAGCGKTVLLRLTAQLLGAGKLNEHSVHAGTSVEEIFAVLNEAEAMAQTMAQTGKHQMVIQFWDELNTCPHQPLFKQIIVDRVNPSTGRSIHKSVTFVAACNPWRYAQSQAMSAGFESPPVAEDRLAGLAYRVHPLPESLFGHLSSFGQLDSATEAEYVEKMAERSPSVLDADDKPLKPPATSGRICNIVACCVKVVHAFFRERLTLTASLRDPNRLLRLWFFIRWEWQMRGLNFTGADLEKRDLQSLMLAIHLCYELRLPSMELRQQLVAVLLADSQLGDCLLQHFHDQLEDEQSRLDLWQNVVREEEDYWLNAINVPDNIAKIRALRENVHAALMCSMTRTPIFILGKPGCSKSLTVSLLVSALTDPYSDELKHLASFSVQPYQGSRQSTSNSLLQVFDRALKQQEKLRKLKRRTRPLALVLLDEVGLAEQSPHKTLKVLHSRLEPRKPEQAVSVIAISNWELDRSKMSRALTLACPPASESDLQEIALAIIRAYLAHDTQIRRQLEANLEHISRAFMGILQSQQPSDFHGLRDWYGMCSYAARLLLAADDAMELVSKEASQGALMKAVSDALTIEARQLVELCPDRELKFVPADWALQMAVYNNFSGNSRHSDNGQIVDTLSTMQQSVHADEAQAQFVPSLAQVLPHSATTVNRLDSLLGDVDGRHIMVITDSPVPVIAWIEHRARTVTNWNPESLVGSPLEQDRTSTDMYAQSMIQAAIVSIAQERRLLILQNLSIIYAALYDVFNSNYCRAGGDGQRYCRIAREGFCNPRCAVAEQFKAVLVVTRERAAEYEPALLNRFAKLEADAPEISHGLQGPHSVCMHVYLI</sequence>
<comment type="caution">
    <text evidence="2">The sequence shown here is derived from an EMBL/GenBank/DDBJ whole genome shotgun (WGS) entry which is preliminary data.</text>
</comment>
<name>A0A812ZNY9_9DINO</name>
<protein>
    <submittedName>
        <fullName evidence="2">Rnf213b protein</fullName>
    </submittedName>
</protein>